<dbReference type="Pfam" id="PF00583">
    <property type="entry name" value="Acetyltransf_1"/>
    <property type="match status" value="1"/>
</dbReference>
<dbReference type="RefSeq" id="WP_244723473.1">
    <property type="nucleotide sequence ID" value="NZ_CP095072.1"/>
</dbReference>
<evidence type="ECO:0000313" key="3">
    <source>
        <dbReference type="Proteomes" id="UP000831782"/>
    </source>
</evidence>
<dbReference type="Gene3D" id="3.40.630.30">
    <property type="match status" value="1"/>
</dbReference>
<evidence type="ECO:0000313" key="2">
    <source>
        <dbReference type="EMBL" id="UOQ50160.1"/>
    </source>
</evidence>
<gene>
    <name evidence="2" type="ORF">MUN88_08935</name>
</gene>
<evidence type="ECO:0000259" key="1">
    <source>
        <dbReference type="PROSITE" id="PS51186"/>
    </source>
</evidence>
<reference evidence="2 3" key="1">
    <citation type="submission" date="2022-04" db="EMBL/GenBank/DDBJ databases">
        <title>Gracilibacillus sp. isolated from saltern.</title>
        <authorList>
            <person name="Won M."/>
            <person name="Lee C.-M."/>
            <person name="Woen H.-Y."/>
            <person name="Kwon S.-W."/>
        </authorList>
    </citation>
    <scope>NUCLEOTIDE SEQUENCE [LARGE SCALE GENOMIC DNA]</scope>
    <source>
        <strain evidence="2 3">SSWR10-1</strain>
    </source>
</reference>
<dbReference type="CDD" id="cd04301">
    <property type="entry name" value="NAT_SF"/>
    <property type="match status" value="1"/>
</dbReference>
<dbReference type="InterPro" id="IPR000182">
    <property type="entry name" value="GNAT_dom"/>
</dbReference>
<sequence>MTERLIPFTSEQVEACTELYMQVFNNEPWNETWTYQSARERLTDLQRTPKFLGYLLYKDDRLMGFIAGNSKKSYTGFTFYAAELCIDNWEQGNGYGTKLLTYLEERLKSIGVESLYLLTANDGKAKVFYQKNDYFVHDNRVVMKKFLSK</sequence>
<dbReference type="SUPFAM" id="SSF55729">
    <property type="entry name" value="Acyl-CoA N-acyltransferases (Nat)"/>
    <property type="match status" value="1"/>
</dbReference>
<feature type="domain" description="N-acetyltransferase" evidence="1">
    <location>
        <begin position="3"/>
        <end position="148"/>
    </location>
</feature>
<proteinExistence type="predicted"/>
<dbReference type="EMBL" id="CP095072">
    <property type="protein sequence ID" value="UOQ50160.1"/>
    <property type="molecule type" value="Genomic_DNA"/>
</dbReference>
<keyword evidence="3" id="KW-1185">Reference proteome</keyword>
<dbReference type="InterPro" id="IPR016181">
    <property type="entry name" value="Acyl_CoA_acyltransferase"/>
</dbReference>
<organism evidence="2 3">
    <name type="scientific">Gracilibacillus caseinilyticus</name>
    <dbReference type="NCBI Taxonomy" id="2932256"/>
    <lineage>
        <taxon>Bacteria</taxon>
        <taxon>Bacillati</taxon>
        <taxon>Bacillota</taxon>
        <taxon>Bacilli</taxon>
        <taxon>Bacillales</taxon>
        <taxon>Bacillaceae</taxon>
        <taxon>Gracilibacillus</taxon>
    </lineage>
</organism>
<dbReference type="Proteomes" id="UP000831782">
    <property type="component" value="Chromosome"/>
</dbReference>
<protein>
    <submittedName>
        <fullName evidence="2">GNAT family N-acetyltransferase</fullName>
    </submittedName>
</protein>
<accession>A0ABY4F0V4</accession>
<name>A0ABY4F0V4_9BACI</name>
<dbReference type="PROSITE" id="PS51186">
    <property type="entry name" value="GNAT"/>
    <property type="match status" value="1"/>
</dbReference>